<name>A0ABP6L6H3_9ACTN</name>
<dbReference type="EMBL" id="BAAAVS010000019">
    <property type="protein sequence ID" value="GAA3031596.1"/>
    <property type="molecule type" value="Genomic_DNA"/>
</dbReference>
<dbReference type="Gene3D" id="1.10.287.850">
    <property type="entry name" value="HP0062-like domain"/>
    <property type="match status" value="1"/>
</dbReference>
<gene>
    <name evidence="2" type="ORF">GCM10010528_10990</name>
</gene>
<organism evidence="2 3">
    <name type="scientific">Gordonia defluvii</name>
    <dbReference type="NCBI Taxonomy" id="283718"/>
    <lineage>
        <taxon>Bacteria</taxon>
        <taxon>Bacillati</taxon>
        <taxon>Actinomycetota</taxon>
        <taxon>Actinomycetes</taxon>
        <taxon>Mycobacteriales</taxon>
        <taxon>Gordoniaceae</taxon>
        <taxon>Gordonia</taxon>
    </lineage>
</organism>
<keyword evidence="3" id="KW-1185">Reference proteome</keyword>
<evidence type="ECO:0000259" key="1">
    <source>
        <dbReference type="Pfam" id="PF00934"/>
    </source>
</evidence>
<evidence type="ECO:0000313" key="2">
    <source>
        <dbReference type="EMBL" id="GAA3031596.1"/>
    </source>
</evidence>
<sequence>MTSNLRANPDGLAGVGAALNRIADRLAHIVDEATVRTPLAAGNDEVSRRVAAKLVCAASDIEADLTGGARALREFAAIVQAQADALSAADATALTPLE</sequence>
<feature type="domain" description="PE" evidence="1">
    <location>
        <begin position="5"/>
        <end position="92"/>
    </location>
</feature>
<dbReference type="Proteomes" id="UP001501035">
    <property type="component" value="Unassembled WGS sequence"/>
</dbReference>
<dbReference type="InterPro" id="IPR000084">
    <property type="entry name" value="PE-PGRS_N"/>
</dbReference>
<protein>
    <recommendedName>
        <fullName evidence="1">PE domain-containing protein</fullName>
    </recommendedName>
</protein>
<proteinExistence type="predicted"/>
<evidence type="ECO:0000313" key="3">
    <source>
        <dbReference type="Proteomes" id="UP001501035"/>
    </source>
</evidence>
<reference evidence="3" key="1">
    <citation type="journal article" date="2019" name="Int. J. Syst. Evol. Microbiol.">
        <title>The Global Catalogue of Microorganisms (GCM) 10K type strain sequencing project: providing services to taxonomists for standard genome sequencing and annotation.</title>
        <authorList>
            <consortium name="The Broad Institute Genomics Platform"/>
            <consortium name="The Broad Institute Genome Sequencing Center for Infectious Disease"/>
            <person name="Wu L."/>
            <person name="Ma J."/>
        </authorList>
    </citation>
    <scope>NUCLEOTIDE SEQUENCE [LARGE SCALE GENOMIC DNA]</scope>
    <source>
        <strain evidence="3">JCM 14234</strain>
    </source>
</reference>
<dbReference type="RefSeq" id="WP_290712831.1">
    <property type="nucleotide sequence ID" value="NZ_BAAAVS010000019.1"/>
</dbReference>
<comment type="caution">
    <text evidence="2">The sequence shown here is derived from an EMBL/GenBank/DDBJ whole genome shotgun (WGS) entry which is preliminary data.</text>
</comment>
<dbReference type="Pfam" id="PF00934">
    <property type="entry name" value="PE"/>
    <property type="match status" value="1"/>
</dbReference>
<accession>A0ABP6L6H3</accession>